<evidence type="ECO:0000256" key="2">
    <source>
        <dbReference type="SAM" id="SignalP"/>
    </source>
</evidence>
<proteinExistence type="predicted"/>
<dbReference type="OrthoDB" id="7092459at2759"/>
<dbReference type="AlphaFoldDB" id="A0A1E1WDV8"/>
<keyword evidence="2" id="KW-0732">Signal</keyword>
<evidence type="ECO:0000313" key="3">
    <source>
        <dbReference type="EMBL" id="JAT85041.1"/>
    </source>
</evidence>
<feature type="signal peptide" evidence="2">
    <location>
        <begin position="1"/>
        <end position="19"/>
    </location>
</feature>
<dbReference type="EMBL" id="GDQN01006013">
    <property type="protein sequence ID" value="JAT85041.1"/>
    <property type="molecule type" value="Transcribed_RNA"/>
</dbReference>
<protein>
    <submittedName>
        <fullName evidence="3">Uncharacterized protein</fullName>
    </submittedName>
</protein>
<feature type="region of interest" description="Disordered" evidence="1">
    <location>
        <begin position="152"/>
        <end position="179"/>
    </location>
</feature>
<gene>
    <name evidence="3" type="ORF">g.4274</name>
</gene>
<feature type="chain" id="PRO_5009115295" evidence="2">
    <location>
        <begin position="20"/>
        <end position="261"/>
    </location>
</feature>
<sequence>MNTHLLVLGVLLCLMAVDARHFGEQADQVSTDDDQAHVVKARESGDRHRRKRYHINYGYDYQPPANPFYPPYRRESYDRNPDLLPEIYRLLDEISAYVRRPQPPPPQPIYIPYAVPYPICNCPAATPTAKPNITNRFPEMDDSNQNWGLVDEGTQEEEGDGSRPLSFTPITPKRPLKRPQVNLEHGTQHGREAAASPSIQARVPVMCDVFSLSCCGNGSPAQQRECLISNGCPETYDNGRGCSQERLLKIIDAYSKAYAPV</sequence>
<reference evidence="3" key="1">
    <citation type="submission" date="2015-09" db="EMBL/GenBank/DDBJ databases">
        <title>De novo assembly of Pectinophora gossypiella (Pink Bollworm) gut transcriptome.</title>
        <authorList>
            <person name="Tassone E.E."/>
        </authorList>
    </citation>
    <scope>NUCLEOTIDE SEQUENCE</scope>
</reference>
<name>A0A1E1WDV8_PECGO</name>
<accession>A0A1E1WDV8</accession>
<evidence type="ECO:0000256" key="1">
    <source>
        <dbReference type="SAM" id="MobiDB-lite"/>
    </source>
</evidence>
<organism evidence="3">
    <name type="scientific">Pectinophora gossypiella</name>
    <name type="common">Cotton pink bollworm</name>
    <name type="synonym">Depressaria gossypiella</name>
    <dbReference type="NCBI Taxonomy" id="13191"/>
    <lineage>
        <taxon>Eukaryota</taxon>
        <taxon>Metazoa</taxon>
        <taxon>Ecdysozoa</taxon>
        <taxon>Arthropoda</taxon>
        <taxon>Hexapoda</taxon>
        <taxon>Insecta</taxon>
        <taxon>Pterygota</taxon>
        <taxon>Neoptera</taxon>
        <taxon>Endopterygota</taxon>
        <taxon>Lepidoptera</taxon>
        <taxon>Glossata</taxon>
        <taxon>Ditrysia</taxon>
        <taxon>Gelechioidea</taxon>
        <taxon>Gelechiidae</taxon>
        <taxon>Apatetrinae</taxon>
        <taxon>Pectinophora</taxon>
    </lineage>
</organism>